<dbReference type="EMBL" id="JAEQBW010000009">
    <property type="protein sequence ID" value="MBK6266567.1"/>
    <property type="molecule type" value="Genomic_DNA"/>
</dbReference>
<dbReference type="NCBIfam" id="TIGR04183">
    <property type="entry name" value="Por_Secre_tail"/>
    <property type="match status" value="1"/>
</dbReference>
<feature type="domain" description="Ig-like" evidence="1">
    <location>
        <begin position="96"/>
        <end position="235"/>
    </location>
</feature>
<evidence type="ECO:0000313" key="3">
    <source>
        <dbReference type="Proteomes" id="UP000611723"/>
    </source>
</evidence>
<dbReference type="InterPro" id="IPR007110">
    <property type="entry name" value="Ig-like_dom"/>
</dbReference>
<dbReference type="AlphaFoldDB" id="A0A934X144"/>
<dbReference type="PROSITE" id="PS50835">
    <property type="entry name" value="IG_LIKE"/>
    <property type="match status" value="1"/>
</dbReference>
<evidence type="ECO:0000313" key="2">
    <source>
        <dbReference type="EMBL" id="MBK6266567.1"/>
    </source>
</evidence>
<dbReference type="InterPro" id="IPR026444">
    <property type="entry name" value="Secre_tail"/>
</dbReference>
<protein>
    <submittedName>
        <fullName evidence="2">T9SS type A sorting domain-containing protein</fullName>
    </submittedName>
</protein>
<organism evidence="2 3">
    <name type="scientific">Marivirga aurantiaca</name>
    <dbReference type="NCBI Taxonomy" id="2802615"/>
    <lineage>
        <taxon>Bacteria</taxon>
        <taxon>Pseudomonadati</taxon>
        <taxon>Bacteroidota</taxon>
        <taxon>Cytophagia</taxon>
        <taxon>Cytophagales</taxon>
        <taxon>Marivirgaceae</taxon>
        <taxon>Marivirga</taxon>
    </lineage>
</organism>
<dbReference type="Pfam" id="PF18962">
    <property type="entry name" value="Por_Secre_tail"/>
    <property type="match status" value="1"/>
</dbReference>
<comment type="caution">
    <text evidence="2">The sequence shown here is derived from an EMBL/GenBank/DDBJ whole genome shotgun (WGS) entry which is preliminary data.</text>
</comment>
<accession>A0A934X144</accession>
<proteinExistence type="predicted"/>
<feature type="non-terminal residue" evidence="2">
    <location>
        <position position="1"/>
    </location>
</feature>
<reference evidence="2" key="1">
    <citation type="submission" date="2021-01" db="EMBL/GenBank/DDBJ databases">
        <title>Marivirga aurantiaca sp. nov., isolated from intertidal surface sediments.</title>
        <authorList>
            <person name="Zhang M."/>
        </authorList>
    </citation>
    <scope>NUCLEOTIDE SEQUENCE</scope>
    <source>
        <strain evidence="2">S37H4</strain>
    </source>
</reference>
<keyword evidence="3" id="KW-1185">Reference proteome</keyword>
<sequence>GSSEIATTATTTVSAPGTYTLEVTKESTGCTTTTTTTVGTDYSQPEGVVASNNGPLTCETLSVELTGSTTTTGVSYRWLSGSSEIATTATTTVSAPGTYTLEVTKESTGCTTTTTTTVGTDYSQPEGVVASNNGPLTCETLSVELTGSTTTAGVSYRWLSGSSEIATTATTTVSAPGTYTLEVTKESTGCTTTTTTTVGTDYSQPEGVVASNNGPLTCETTSVELTGSTTTTGVSYRWLKGSSEIATTATTTVSSPGAYTLEVTKESTGCTTTTTTTVGTDDSQQPVCSINVPLDPLEEFQEETLTAIPENDVSYSWSISGKGWAIISGENTPELVYVVGQGGTSATFTLTTQNNVTGCSNTCSITLRAEEEAFKQSLNNSNSFTMKSYPNPFIENTKIEFMSRKDDFVTVRLYTLNGVFINTLLKSEIRGFETYTVLIDGGDLHSGAYYCVITTRDKVYTKKLLLLNH</sequence>
<dbReference type="Gene3D" id="2.60.40.10">
    <property type="entry name" value="Immunoglobulins"/>
    <property type="match status" value="3"/>
</dbReference>
<name>A0A934X144_9BACT</name>
<dbReference type="InterPro" id="IPR013783">
    <property type="entry name" value="Ig-like_fold"/>
</dbReference>
<gene>
    <name evidence="2" type="ORF">JKA74_16090</name>
</gene>
<dbReference type="Proteomes" id="UP000611723">
    <property type="component" value="Unassembled WGS sequence"/>
</dbReference>
<dbReference type="RefSeq" id="WP_201432251.1">
    <property type="nucleotide sequence ID" value="NZ_JAEQBW010000009.1"/>
</dbReference>
<evidence type="ECO:0000259" key="1">
    <source>
        <dbReference type="PROSITE" id="PS50835"/>
    </source>
</evidence>